<keyword evidence="5 11" id="KW-0808">Transferase</keyword>
<evidence type="ECO:0000259" key="12">
    <source>
        <dbReference type="PROSITE" id="PS50052"/>
    </source>
</evidence>
<dbReference type="Pfam" id="PF00625">
    <property type="entry name" value="Guanylate_kin"/>
    <property type="match status" value="1"/>
</dbReference>
<dbReference type="HAMAP" id="MF_00328">
    <property type="entry name" value="Guanylate_kinase"/>
    <property type="match status" value="1"/>
</dbReference>
<dbReference type="CDD" id="cd00071">
    <property type="entry name" value="GMPK"/>
    <property type="match status" value="1"/>
</dbReference>
<dbReference type="PROSITE" id="PS00856">
    <property type="entry name" value="GUANYLATE_KINASE_1"/>
    <property type="match status" value="1"/>
</dbReference>
<comment type="similarity">
    <text evidence="2 11">Belongs to the guanylate kinase family.</text>
</comment>
<protein>
    <recommendedName>
        <fullName evidence="4 11">Guanylate kinase</fullName>
        <ecNumber evidence="3 11">2.7.4.8</ecNumber>
    </recommendedName>
    <alternativeName>
        <fullName evidence="9 11">GMP kinase</fullName>
    </alternativeName>
</protein>
<dbReference type="InterPro" id="IPR008144">
    <property type="entry name" value="Guanylate_kin-like_dom"/>
</dbReference>
<feature type="binding site" evidence="11">
    <location>
        <begin position="14"/>
        <end position="21"/>
    </location>
    <ligand>
        <name>ATP</name>
        <dbReference type="ChEBI" id="CHEBI:30616"/>
    </ligand>
</feature>
<evidence type="ECO:0000256" key="6">
    <source>
        <dbReference type="ARBA" id="ARBA00022741"/>
    </source>
</evidence>
<dbReference type="EMBL" id="DVLT01000001">
    <property type="protein sequence ID" value="HIU01625.1"/>
    <property type="molecule type" value="Genomic_DNA"/>
</dbReference>
<dbReference type="InterPro" id="IPR027417">
    <property type="entry name" value="P-loop_NTPase"/>
</dbReference>
<organism evidence="13 14">
    <name type="scientific">Candidatus Onthocola gallistercoris</name>
    <dbReference type="NCBI Taxonomy" id="2840876"/>
    <lineage>
        <taxon>Bacteria</taxon>
        <taxon>Bacillati</taxon>
        <taxon>Bacillota</taxon>
        <taxon>Bacilli</taxon>
        <taxon>Candidatus Onthocola</taxon>
    </lineage>
</organism>
<keyword evidence="6 11" id="KW-0547">Nucleotide-binding</keyword>
<dbReference type="Proteomes" id="UP000824164">
    <property type="component" value="Unassembled WGS sequence"/>
</dbReference>
<sequence>MNSVKRGTLAVISGFSGAGKGTVTRRLLEKYADECCLSVSVTTRQPREGEADGIHYFFRTKEQFEQMIDQDRFLEYACYVDNYYGTPRSFVEEKLKAGIHVILEIEIQGALQVKARYPESVLIFVTPPSAEELERRLRGRGTETETVIRSRLGKACEESEDICKYDYIVVNDTVEACVDHIHSIICSASDKVVNNGEFIREIAEELRVFKKGE</sequence>
<accession>A0A9D1KWP8</accession>
<dbReference type="FunFam" id="3.30.63.10:FF:000002">
    <property type="entry name" value="Guanylate kinase 1"/>
    <property type="match status" value="1"/>
</dbReference>
<dbReference type="InterPro" id="IPR020590">
    <property type="entry name" value="Guanylate_kinase_CS"/>
</dbReference>
<evidence type="ECO:0000256" key="11">
    <source>
        <dbReference type="HAMAP-Rule" id="MF_00328"/>
    </source>
</evidence>
<dbReference type="SUPFAM" id="SSF52540">
    <property type="entry name" value="P-loop containing nucleoside triphosphate hydrolases"/>
    <property type="match status" value="1"/>
</dbReference>
<keyword evidence="11" id="KW-0963">Cytoplasm</keyword>
<evidence type="ECO:0000313" key="13">
    <source>
        <dbReference type="EMBL" id="HIU01625.1"/>
    </source>
</evidence>
<comment type="subcellular location">
    <subcellularLocation>
        <location evidence="11">Cytoplasm</location>
    </subcellularLocation>
</comment>
<evidence type="ECO:0000313" key="14">
    <source>
        <dbReference type="Proteomes" id="UP000824164"/>
    </source>
</evidence>
<dbReference type="InterPro" id="IPR017665">
    <property type="entry name" value="Guanylate_kinase"/>
</dbReference>
<evidence type="ECO:0000256" key="9">
    <source>
        <dbReference type="ARBA" id="ARBA00030128"/>
    </source>
</evidence>
<evidence type="ECO:0000256" key="1">
    <source>
        <dbReference type="ARBA" id="ARBA00003531"/>
    </source>
</evidence>
<feature type="domain" description="Guanylate kinase-like" evidence="12">
    <location>
        <begin position="7"/>
        <end position="186"/>
    </location>
</feature>
<dbReference type="PANTHER" id="PTHR23117">
    <property type="entry name" value="GUANYLATE KINASE-RELATED"/>
    <property type="match status" value="1"/>
</dbReference>
<evidence type="ECO:0000256" key="7">
    <source>
        <dbReference type="ARBA" id="ARBA00022777"/>
    </source>
</evidence>
<reference evidence="13" key="1">
    <citation type="submission" date="2020-10" db="EMBL/GenBank/DDBJ databases">
        <authorList>
            <person name="Gilroy R."/>
        </authorList>
    </citation>
    <scope>NUCLEOTIDE SEQUENCE</scope>
    <source>
        <strain evidence="13">CHK187-14744</strain>
    </source>
</reference>
<comment type="function">
    <text evidence="1 11">Essential for recycling GMP and indirectly, cGMP.</text>
</comment>
<dbReference type="EC" id="2.7.4.8" evidence="3 11"/>
<dbReference type="GO" id="GO:0004385">
    <property type="term" value="F:GMP kinase activity"/>
    <property type="evidence" value="ECO:0007669"/>
    <property type="project" value="UniProtKB-UniRule"/>
</dbReference>
<dbReference type="NCBIfam" id="TIGR03263">
    <property type="entry name" value="guanyl_kin"/>
    <property type="match status" value="1"/>
</dbReference>
<gene>
    <name evidence="11 13" type="primary">gmk</name>
    <name evidence="13" type="ORF">IAB63_00035</name>
</gene>
<name>A0A9D1KWP8_9FIRM</name>
<proteinExistence type="inferred from homology"/>
<evidence type="ECO:0000256" key="5">
    <source>
        <dbReference type="ARBA" id="ARBA00022679"/>
    </source>
</evidence>
<dbReference type="PROSITE" id="PS50052">
    <property type="entry name" value="GUANYLATE_KINASE_2"/>
    <property type="match status" value="1"/>
</dbReference>
<reference evidence="13" key="2">
    <citation type="journal article" date="2021" name="PeerJ">
        <title>Extensive microbial diversity within the chicken gut microbiome revealed by metagenomics and culture.</title>
        <authorList>
            <person name="Gilroy R."/>
            <person name="Ravi A."/>
            <person name="Getino M."/>
            <person name="Pursley I."/>
            <person name="Horton D.L."/>
            <person name="Alikhan N.F."/>
            <person name="Baker D."/>
            <person name="Gharbi K."/>
            <person name="Hall N."/>
            <person name="Watson M."/>
            <person name="Adriaenssens E.M."/>
            <person name="Foster-Nyarko E."/>
            <person name="Jarju S."/>
            <person name="Secka A."/>
            <person name="Antonio M."/>
            <person name="Oren A."/>
            <person name="Chaudhuri R.R."/>
            <person name="La Ragione R."/>
            <person name="Hildebrand F."/>
            <person name="Pallen M.J."/>
        </authorList>
    </citation>
    <scope>NUCLEOTIDE SEQUENCE</scope>
    <source>
        <strain evidence="13">CHK187-14744</strain>
    </source>
</reference>
<keyword evidence="7 11" id="KW-0418">Kinase</keyword>
<dbReference type="AlphaFoldDB" id="A0A9D1KWP8"/>
<dbReference type="InterPro" id="IPR008145">
    <property type="entry name" value="GK/Ca_channel_bsu"/>
</dbReference>
<comment type="caution">
    <text evidence="13">The sequence shown here is derived from an EMBL/GenBank/DDBJ whole genome shotgun (WGS) entry which is preliminary data.</text>
</comment>
<evidence type="ECO:0000256" key="10">
    <source>
        <dbReference type="ARBA" id="ARBA00048594"/>
    </source>
</evidence>
<comment type="catalytic activity">
    <reaction evidence="10 11">
        <text>GMP + ATP = GDP + ADP</text>
        <dbReference type="Rhea" id="RHEA:20780"/>
        <dbReference type="ChEBI" id="CHEBI:30616"/>
        <dbReference type="ChEBI" id="CHEBI:58115"/>
        <dbReference type="ChEBI" id="CHEBI:58189"/>
        <dbReference type="ChEBI" id="CHEBI:456216"/>
        <dbReference type="EC" id="2.7.4.8"/>
    </reaction>
</comment>
<evidence type="ECO:0000256" key="8">
    <source>
        <dbReference type="ARBA" id="ARBA00022840"/>
    </source>
</evidence>
<dbReference type="Gene3D" id="3.30.63.10">
    <property type="entry name" value="Guanylate Kinase phosphate binding domain"/>
    <property type="match status" value="1"/>
</dbReference>
<dbReference type="GO" id="GO:0005524">
    <property type="term" value="F:ATP binding"/>
    <property type="evidence" value="ECO:0007669"/>
    <property type="project" value="UniProtKB-UniRule"/>
</dbReference>
<dbReference type="SMART" id="SM00072">
    <property type="entry name" value="GuKc"/>
    <property type="match status" value="1"/>
</dbReference>
<evidence type="ECO:0000256" key="2">
    <source>
        <dbReference type="ARBA" id="ARBA00005790"/>
    </source>
</evidence>
<keyword evidence="8 11" id="KW-0067">ATP-binding</keyword>
<dbReference type="Gene3D" id="3.40.50.300">
    <property type="entry name" value="P-loop containing nucleotide triphosphate hydrolases"/>
    <property type="match status" value="1"/>
</dbReference>
<dbReference type="GO" id="GO:0005829">
    <property type="term" value="C:cytosol"/>
    <property type="evidence" value="ECO:0007669"/>
    <property type="project" value="TreeGrafter"/>
</dbReference>
<dbReference type="PANTHER" id="PTHR23117:SF13">
    <property type="entry name" value="GUANYLATE KINASE"/>
    <property type="match status" value="1"/>
</dbReference>
<evidence type="ECO:0000256" key="4">
    <source>
        <dbReference type="ARBA" id="ARBA00016296"/>
    </source>
</evidence>
<evidence type="ECO:0000256" key="3">
    <source>
        <dbReference type="ARBA" id="ARBA00012961"/>
    </source>
</evidence>